<organism evidence="2 3">
    <name type="scientific">Actinoplanes xinjiangensis</name>
    <dbReference type="NCBI Taxonomy" id="512350"/>
    <lineage>
        <taxon>Bacteria</taxon>
        <taxon>Bacillati</taxon>
        <taxon>Actinomycetota</taxon>
        <taxon>Actinomycetes</taxon>
        <taxon>Micromonosporales</taxon>
        <taxon>Micromonosporaceae</taxon>
        <taxon>Actinoplanes</taxon>
    </lineage>
</organism>
<keyword evidence="3" id="KW-1185">Reference proteome</keyword>
<evidence type="ECO:0000256" key="1">
    <source>
        <dbReference type="SAM" id="Phobius"/>
    </source>
</evidence>
<dbReference type="RefSeq" id="WP_109596406.1">
    <property type="nucleotide sequence ID" value="NZ_BONA01000060.1"/>
</dbReference>
<reference evidence="2 3" key="1">
    <citation type="submission" date="2018-05" db="EMBL/GenBank/DDBJ databases">
        <title>Genomic Encyclopedia of Archaeal and Bacterial Type Strains, Phase II (KMG-II): from individual species to whole genera.</title>
        <authorList>
            <person name="Goeker M."/>
        </authorList>
    </citation>
    <scope>NUCLEOTIDE SEQUENCE [LARGE SCALE GENOMIC DNA]</scope>
    <source>
        <strain evidence="2 3">DSM 45184</strain>
    </source>
</reference>
<keyword evidence="1" id="KW-1133">Transmembrane helix</keyword>
<sequence>MTPTAPPASTRPLWLAVFVLAATVTGTAAGILAFAGGTNIPLSVVAGGTAFGGSLALLLALAHFMRAAGN</sequence>
<dbReference type="EMBL" id="QGGR01000011">
    <property type="protein sequence ID" value="PWK45323.1"/>
    <property type="molecule type" value="Genomic_DNA"/>
</dbReference>
<gene>
    <name evidence="2" type="ORF">BC793_111297</name>
</gene>
<evidence type="ECO:0000313" key="2">
    <source>
        <dbReference type="EMBL" id="PWK45323.1"/>
    </source>
</evidence>
<dbReference type="AlphaFoldDB" id="A0A316FC16"/>
<keyword evidence="1" id="KW-0472">Membrane</keyword>
<keyword evidence="1" id="KW-0812">Transmembrane</keyword>
<feature type="transmembrane region" description="Helical" evidence="1">
    <location>
        <begin position="12"/>
        <end position="34"/>
    </location>
</feature>
<feature type="transmembrane region" description="Helical" evidence="1">
    <location>
        <begin position="40"/>
        <end position="64"/>
    </location>
</feature>
<evidence type="ECO:0000313" key="3">
    <source>
        <dbReference type="Proteomes" id="UP000245697"/>
    </source>
</evidence>
<name>A0A316FC16_9ACTN</name>
<dbReference type="Proteomes" id="UP000245697">
    <property type="component" value="Unassembled WGS sequence"/>
</dbReference>
<protein>
    <submittedName>
        <fullName evidence="2">Uncharacterized protein</fullName>
    </submittedName>
</protein>
<comment type="caution">
    <text evidence="2">The sequence shown here is derived from an EMBL/GenBank/DDBJ whole genome shotgun (WGS) entry which is preliminary data.</text>
</comment>
<proteinExistence type="predicted"/>
<accession>A0A316FC16</accession>